<dbReference type="Proteomes" id="UP000248021">
    <property type="component" value="Unassembled WGS sequence"/>
</dbReference>
<sequence length="473" mass="49541">MTIILTFAVNSILNFLLGLLVAKFLGPAEFGRYAIAAAIATVVNTVCLDWLRLSATRFYSERTRREEPAVRATLEATFGIMALAVCLGAGLVILSGVDTGFSPGLIAATAAMCIAIGIFDFHTALARARFLERGYAHLVIVKNVALFILMVGSAMLFENAAVVAFGFAAGSLIAIVVGRIALADPGLTLGAARPALARTFLAYGLPLVGANAIFQLMTILNRGAVASHYGFAEAGYFSLAADLGIRIFAVAGSAVDILLFQLAVRTDETHGREAASQQVSRNLVVILAFLAPLAAGYFVLLPPFQAVFVPSDFRGPFATYSFVLIPALLSFSLLQFALNPVFQIRKRTTPVIVAAAFGLAVNLGLMTILPATFGPVGFALAQMGGMLAALALTFMLALPLMAGRPPLKDLLVILGATALMAAAVWLLRAFDSALLALILGPVLGGAIYAALVLGLDVAGLRGAVLQRLKGQRS</sequence>
<protein>
    <submittedName>
        <fullName evidence="7">O-antigen/teichoic acid export membrane protein</fullName>
    </submittedName>
</protein>
<keyword evidence="5 6" id="KW-0472">Membrane</keyword>
<evidence type="ECO:0000313" key="8">
    <source>
        <dbReference type="Proteomes" id="UP000248021"/>
    </source>
</evidence>
<feature type="transmembrane region" description="Helical" evidence="6">
    <location>
        <begin position="283"/>
        <end position="305"/>
    </location>
</feature>
<evidence type="ECO:0000256" key="2">
    <source>
        <dbReference type="ARBA" id="ARBA00022475"/>
    </source>
</evidence>
<feature type="transmembrane region" description="Helical" evidence="6">
    <location>
        <begin position="379"/>
        <end position="398"/>
    </location>
</feature>
<feature type="transmembrane region" description="Helical" evidence="6">
    <location>
        <begin position="195"/>
        <end position="214"/>
    </location>
</feature>
<dbReference type="InterPro" id="IPR050833">
    <property type="entry name" value="Poly_Biosynth_Transport"/>
</dbReference>
<comment type="subcellular location">
    <subcellularLocation>
        <location evidence="1">Cell membrane</location>
        <topology evidence="1">Multi-pass membrane protein</topology>
    </subcellularLocation>
</comment>
<evidence type="ECO:0000256" key="1">
    <source>
        <dbReference type="ARBA" id="ARBA00004651"/>
    </source>
</evidence>
<feature type="transmembrane region" description="Helical" evidence="6">
    <location>
        <begin position="32"/>
        <end position="51"/>
    </location>
</feature>
<feature type="transmembrane region" description="Helical" evidence="6">
    <location>
        <begin position="410"/>
        <end position="427"/>
    </location>
</feature>
<reference evidence="7 8" key="1">
    <citation type="submission" date="2018-05" db="EMBL/GenBank/DDBJ databases">
        <title>Genomic Encyclopedia of Type Strains, Phase IV (KMG-IV): sequencing the most valuable type-strain genomes for metagenomic binning, comparative biology and taxonomic classification.</title>
        <authorList>
            <person name="Goeker M."/>
        </authorList>
    </citation>
    <scope>NUCLEOTIDE SEQUENCE [LARGE SCALE GENOMIC DNA]</scope>
    <source>
        <strain evidence="7 8">DSM 6462</strain>
    </source>
</reference>
<keyword evidence="4 6" id="KW-1133">Transmembrane helix</keyword>
<feature type="transmembrane region" description="Helical" evidence="6">
    <location>
        <begin position="72"/>
        <end position="94"/>
    </location>
</feature>
<evidence type="ECO:0000313" key="7">
    <source>
        <dbReference type="EMBL" id="PXW56553.1"/>
    </source>
</evidence>
<comment type="caution">
    <text evidence="7">The sequence shown here is derived from an EMBL/GenBank/DDBJ whole genome shotgun (WGS) entry which is preliminary data.</text>
</comment>
<feature type="transmembrane region" description="Helical" evidence="6">
    <location>
        <begin position="350"/>
        <end position="373"/>
    </location>
</feature>
<evidence type="ECO:0000256" key="4">
    <source>
        <dbReference type="ARBA" id="ARBA00022989"/>
    </source>
</evidence>
<dbReference type="GO" id="GO:0005886">
    <property type="term" value="C:plasma membrane"/>
    <property type="evidence" value="ECO:0007669"/>
    <property type="project" value="UniProtKB-SubCell"/>
</dbReference>
<feature type="transmembrane region" description="Helical" evidence="6">
    <location>
        <begin position="134"/>
        <end position="157"/>
    </location>
</feature>
<feature type="transmembrane region" description="Helical" evidence="6">
    <location>
        <begin position="433"/>
        <end position="459"/>
    </location>
</feature>
<proteinExistence type="predicted"/>
<dbReference type="PANTHER" id="PTHR30250:SF11">
    <property type="entry name" value="O-ANTIGEN TRANSPORTER-RELATED"/>
    <property type="match status" value="1"/>
</dbReference>
<organism evidence="7 8">
    <name type="scientific">Chelatococcus asaccharovorans</name>
    <dbReference type="NCBI Taxonomy" id="28210"/>
    <lineage>
        <taxon>Bacteria</taxon>
        <taxon>Pseudomonadati</taxon>
        <taxon>Pseudomonadota</taxon>
        <taxon>Alphaproteobacteria</taxon>
        <taxon>Hyphomicrobiales</taxon>
        <taxon>Chelatococcaceae</taxon>
        <taxon>Chelatococcus</taxon>
    </lineage>
</organism>
<evidence type="ECO:0000256" key="3">
    <source>
        <dbReference type="ARBA" id="ARBA00022692"/>
    </source>
</evidence>
<accession>A0A2V3U2V1</accession>
<dbReference type="OrthoDB" id="8149983at2"/>
<gene>
    <name evidence="7" type="ORF">C7450_108305</name>
</gene>
<keyword evidence="3 6" id="KW-0812">Transmembrane</keyword>
<dbReference type="AlphaFoldDB" id="A0A2V3U2V1"/>
<dbReference type="PANTHER" id="PTHR30250">
    <property type="entry name" value="PST FAMILY PREDICTED COLANIC ACID TRANSPORTER"/>
    <property type="match status" value="1"/>
</dbReference>
<evidence type="ECO:0000256" key="5">
    <source>
        <dbReference type="ARBA" id="ARBA00023136"/>
    </source>
</evidence>
<feature type="transmembrane region" description="Helical" evidence="6">
    <location>
        <begin position="7"/>
        <end position="26"/>
    </location>
</feature>
<evidence type="ECO:0000256" key="6">
    <source>
        <dbReference type="SAM" id="Phobius"/>
    </source>
</evidence>
<feature type="transmembrane region" description="Helical" evidence="6">
    <location>
        <begin position="163"/>
        <end position="183"/>
    </location>
</feature>
<dbReference type="EMBL" id="QJJK01000008">
    <property type="protein sequence ID" value="PXW56553.1"/>
    <property type="molecule type" value="Genomic_DNA"/>
</dbReference>
<keyword evidence="2" id="KW-1003">Cell membrane</keyword>
<dbReference type="RefSeq" id="WP_110376277.1">
    <property type="nucleotide sequence ID" value="NZ_JAHBRY010000001.1"/>
</dbReference>
<feature type="transmembrane region" description="Helical" evidence="6">
    <location>
        <begin position="317"/>
        <end position="338"/>
    </location>
</feature>
<name>A0A2V3U2V1_9HYPH</name>
<keyword evidence="8" id="KW-1185">Reference proteome</keyword>
<feature type="transmembrane region" description="Helical" evidence="6">
    <location>
        <begin position="234"/>
        <end position="262"/>
    </location>
</feature>
<feature type="transmembrane region" description="Helical" evidence="6">
    <location>
        <begin position="100"/>
        <end position="122"/>
    </location>
</feature>